<organism evidence="3 4">
    <name type="scientific">Viridothelium virens</name>
    <name type="common">Speckled blister lichen</name>
    <name type="synonym">Trypethelium virens</name>
    <dbReference type="NCBI Taxonomy" id="1048519"/>
    <lineage>
        <taxon>Eukaryota</taxon>
        <taxon>Fungi</taxon>
        <taxon>Dikarya</taxon>
        <taxon>Ascomycota</taxon>
        <taxon>Pezizomycotina</taxon>
        <taxon>Dothideomycetes</taxon>
        <taxon>Dothideomycetes incertae sedis</taxon>
        <taxon>Trypetheliales</taxon>
        <taxon>Trypetheliaceae</taxon>
        <taxon>Viridothelium</taxon>
    </lineage>
</organism>
<dbReference type="SUPFAM" id="SSF53474">
    <property type="entry name" value="alpha/beta-Hydrolases"/>
    <property type="match status" value="1"/>
</dbReference>
<proteinExistence type="predicted"/>
<dbReference type="Proteomes" id="UP000800092">
    <property type="component" value="Unassembled WGS sequence"/>
</dbReference>
<dbReference type="Gene3D" id="3.40.50.1820">
    <property type="entry name" value="alpha/beta hydrolase"/>
    <property type="match status" value="1"/>
</dbReference>
<protein>
    <recommendedName>
        <fullName evidence="2">Serine hydrolase domain-containing protein</fullName>
    </recommendedName>
</protein>
<keyword evidence="1" id="KW-0378">Hydrolase</keyword>
<evidence type="ECO:0000313" key="4">
    <source>
        <dbReference type="Proteomes" id="UP000800092"/>
    </source>
</evidence>
<dbReference type="GO" id="GO:0005737">
    <property type="term" value="C:cytoplasm"/>
    <property type="evidence" value="ECO:0007669"/>
    <property type="project" value="TreeGrafter"/>
</dbReference>
<dbReference type="InterPro" id="IPR050593">
    <property type="entry name" value="LovG"/>
</dbReference>
<dbReference type="GO" id="GO:0005634">
    <property type="term" value="C:nucleus"/>
    <property type="evidence" value="ECO:0007669"/>
    <property type="project" value="TreeGrafter"/>
</dbReference>
<reference evidence="3" key="1">
    <citation type="journal article" date="2020" name="Stud. Mycol.">
        <title>101 Dothideomycetes genomes: a test case for predicting lifestyles and emergence of pathogens.</title>
        <authorList>
            <person name="Haridas S."/>
            <person name="Albert R."/>
            <person name="Binder M."/>
            <person name="Bloem J."/>
            <person name="Labutti K."/>
            <person name="Salamov A."/>
            <person name="Andreopoulos B."/>
            <person name="Baker S."/>
            <person name="Barry K."/>
            <person name="Bills G."/>
            <person name="Bluhm B."/>
            <person name="Cannon C."/>
            <person name="Castanera R."/>
            <person name="Culley D."/>
            <person name="Daum C."/>
            <person name="Ezra D."/>
            <person name="Gonzalez J."/>
            <person name="Henrissat B."/>
            <person name="Kuo A."/>
            <person name="Liang C."/>
            <person name="Lipzen A."/>
            <person name="Lutzoni F."/>
            <person name="Magnuson J."/>
            <person name="Mondo S."/>
            <person name="Nolan M."/>
            <person name="Ohm R."/>
            <person name="Pangilinan J."/>
            <person name="Park H.-J."/>
            <person name="Ramirez L."/>
            <person name="Alfaro M."/>
            <person name="Sun H."/>
            <person name="Tritt A."/>
            <person name="Yoshinaga Y."/>
            <person name="Zwiers L.-H."/>
            <person name="Turgeon B."/>
            <person name="Goodwin S."/>
            <person name="Spatafora J."/>
            <person name="Crous P."/>
            <person name="Grigoriev I."/>
        </authorList>
    </citation>
    <scope>NUCLEOTIDE SEQUENCE</scope>
    <source>
        <strain evidence="3">Tuck. ex Michener</strain>
    </source>
</reference>
<evidence type="ECO:0000256" key="1">
    <source>
        <dbReference type="ARBA" id="ARBA00022801"/>
    </source>
</evidence>
<dbReference type="GO" id="GO:0019748">
    <property type="term" value="P:secondary metabolic process"/>
    <property type="evidence" value="ECO:0007669"/>
    <property type="project" value="TreeGrafter"/>
</dbReference>
<evidence type="ECO:0000313" key="3">
    <source>
        <dbReference type="EMBL" id="KAF2230325.1"/>
    </source>
</evidence>
<accession>A0A6A6GX56</accession>
<dbReference type="InterPro" id="IPR029058">
    <property type="entry name" value="AB_hydrolase_fold"/>
</dbReference>
<evidence type="ECO:0000259" key="2">
    <source>
        <dbReference type="Pfam" id="PF03959"/>
    </source>
</evidence>
<name>A0A6A6GX56_VIRVR</name>
<sequence>MHFLCLHGMGTNSRIFEMQTSAIRYALDSQHTYEYVDGAVLTDMAPGLAQLAPGTESDFCQYADESSVESCRKALLDLDEYIKEEGPFDGVIAFSQGAGLAASLMVHHIQNNPQKAQKDPIFRCGIFFSGGTPEDPRRVLSRDLPEHNRRYLSYEDDGELIQVPTAHIWGQNDSFYPTFGPVLSGICDKKTKEELVHSGGHEVPGAKDQLTVDKVARIIRRTIARAEIFQEKNG</sequence>
<dbReference type="OrthoDB" id="2094269at2759"/>
<dbReference type="GO" id="GO:0016787">
    <property type="term" value="F:hydrolase activity"/>
    <property type="evidence" value="ECO:0007669"/>
    <property type="project" value="UniProtKB-KW"/>
</dbReference>
<dbReference type="PANTHER" id="PTHR48070">
    <property type="entry name" value="ESTERASE OVCA2"/>
    <property type="match status" value="1"/>
</dbReference>
<dbReference type="PANTHER" id="PTHR48070:SF6">
    <property type="entry name" value="ESTERASE OVCA2"/>
    <property type="match status" value="1"/>
</dbReference>
<dbReference type="EMBL" id="ML991843">
    <property type="protein sequence ID" value="KAF2230325.1"/>
    <property type="molecule type" value="Genomic_DNA"/>
</dbReference>
<dbReference type="Pfam" id="PF03959">
    <property type="entry name" value="FSH1"/>
    <property type="match status" value="1"/>
</dbReference>
<gene>
    <name evidence="3" type="ORF">EV356DRAFT_509139</name>
</gene>
<dbReference type="InterPro" id="IPR005645">
    <property type="entry name" value="FSH-like_dom"/>
</dbReference>
<keyword evidence="4" id="KW-1185">Reference proteome</keyword>
<feature type="domain" description="Serine hydrolase" evidence="2">
    <location>
        <begin position="2"/>
        <end position="210"/>
    </location>
</feature>
<dbReference type="AlphaFoldDB" id="A0A6A6GX56"/>